<dbReference type="InterPro" id="IPR038970">
    <property type="entry name" value="Lyase_8"/>
</dbReference>
<evidence type="ECO:0000256" key="2">
    <source>
        <dbReference type="ARBA" id="ARBA00022525"/>
    </source>
</evidence>
<feature type="compositionally biased region" description="Low complexity" evidence="5">
    <location>
        <begin position="601"/>
        <end position="610"/>
    </location>
</feature>
<reference evidence="9 10" key="1">
    <citation type="submission" date="2016-10" db="EMBL/GenBank/DDBJ databases">
        <authorList>
            <person name="de Groot N.N."/>
        </authorList>
    </citation>
    <scope>NUCLEOTIDE SEQUENCE [LARGE SCALE GENOMIC DNA]</scope>
    <source>
        <strain evidence="9 10">CGMCC 4.2023</strain>
    </source>
</reference>
<dbReference type="InterPro" id="IPR014718">
    <property type="entry name" value="GH-type_carb-bd"/>
</dbReference>
<dbReference type="PANTHER" id="PTHR38481:SF1">
    <property type="entry name" value="HYALURONATE LYASE"/>
    <property type="match status" value="1"/>
</dbReference>
<name>A0A1H6EAA7_9ACTN</name>
<dbReference type="InterPro" id="IPR011013">
    <property type="entry name" value="Gal_mutarotase_sf_dom"/>
</dbReference>
<evidence type="ECO:0000259" key="7">
    <source>
        <dbReference type="Pfam" id="PF02884"/>
    </source>
</evidence>
<dbReference type="SUPFAM" id="SSF49863">
    <property type="entry name" value="Hyaluronate lyase-like, C-terminal domain"/>
    <property type="match status" value="1"/>
</dbReference>
<feature type="compositionally biased region" description="Basic residues" evidence="5">
    <location>
        <begin position="620"/>
        <end position="633"/>
    </location>
</feature>
<feature type="domain" description="Polysaccharide lyase family 8 C-terminal" evidence="7">
    <location>
        <begin position="335"/>
        <end position="399"/>
    </location>
</feature>
<dbReference type="SUPFAM" id="SSF74650">
    <property type="entry name" value="Galactose mutarotase-like"/>
    <property type="match status" value="1"/>
</dbReference>
<feature type="domain" description="Carbohydrate-binding module family 96" evidence="8">
    <location>
        <begin position="447"/>
        <end position="605"/>
    </location>
</feature>
<gene>
    <name evidence="9" type="ORF">SAMN05216223_12928</name>
</gene>
<dbReference type="GO" id="GO:0005975">
    <property type="term" value="P:carbohydrate metabolic process"/>
    <property type="evidence" value="ECO:0007669"/>
    <property type="project" value="InterPro"/>
</dbReference>
<evidence type="ECO:0000313" key="9">
    <source>
        <dbReference type="EMBL" id="SEG94059.1"/>
    </source>
</evidence>
<protein>
    <submittedName>
        <fullName evidence="9">Hyaluronate lyase</fullName>
    </submittedName>
</protein>
<dbReference type="InterPro" id="IPR055372">
    <property type="entry name" value="CBM96"/>
</dbReference>
<dbReference type="AlphaFoldDB" id="A0A1H6EAA7"/>
<keyword evidence="4 9" id="KW-0456">Lyase</keyword>
<evidence type="ECO:0000256" key="3">
    <source>
        <dbReference type="ARBA" id="ARBA00022729"/>
    </source>
</evidence>
<dbReference type="InterPro" id="IPR011071">
    <property type="entry name" value="Lyase_8-like_C"/>
</dbReference>
<feature type="domain" description="Polysaccharide lyase family 8 central" evidence="6">
    <location>
        <begin position="64"/>
        <end position="319"/>
    </location>
</feature>
<dbReference type="NCBIfam" id="NF033679">
    <property type="entry name" value="DNRLRE_dom"/>
    <property type="match status" value="1"/>
</dbReference>
<dbReference type="GO" id="GO:0005576">
    <property type="term" value="C:extracellular region"/>
    <property type="evidence" value="ECO:0007669"/>
    <property type="project" value="UniProtKB-SubCell"/>
</dbReference>
<proteinExistence type="predicted"/>
<dbReference type="Pfam" id="PF02884">
    <property type="entry name" value="Lyase_8_C"/>
    <property type="match status" value="1"/>
</dbReference>
<keyword evidence="2" id="KW-0964">Secreted</keyword>
<evidence type="ECO:0000259" key="8">
    <source>
        <dbReference type="Pfam" id="PF24517"/>
    </source>
</evidence>
<dbReference type="InterPro" id="IPR003159">
    <property type="entry name" value="Lyase_8_central_dom"/>
</dbReference>
<evidence type="ECO:0000313" key="10">
    <source>
        <dbReference type="Proteomes" id="UP000236754"/>
    </source>
</evidence>
<keyword evidence="3" id="KW-0732">Signal</keyword>
<accession>A0A1H6EAA7</accession>
<dbReference type="GO" id="GO:0030246">
    <property type="term" value="F:carbohydrate binding"/>
    <property type="evidence" value="ECO:0007669"/>
    <property type="project" value="InterPro"/>
</dbReference>
<sequence>MLRAAASAPTTAQADHFKSLAKGWITRGEAYAPYADTATIPAIALAQPVLDDASVTATAEAAGHVQFPSMDRAVHRRDGWAYALAMSSARVARYESMNGENLHGYHTGDGMGYLYLPTDPAHFTDAYWPTTDPHRLPGTTVETLALADAAGAATLPTATWVGGASLSDTYGCAGMDFQQYGSTLTARKSWFFLDDSIACLGAGISGGSGGEVVTTVENRNLHADGGNTLTVDGTAQPDTLGWTDTFTAASWAHLADVGGYLFPGGATVHAARTARTGAWSDINTISGTTDTLTRRYVSLCLSHGAVPAAASYAYVLLPGSTKEHTASRAAAPTVTVLANTASVQAVRDSASGVIAANFFTAGSAGGITVSAPCSVITRQSGGQLVVGVSDPSRAAATVTVRLVLGGTLISADDAVTVTQSAPTLTLAVDLSGAAGATREATFTLTSATLPAIADGYVRDGSYAATGFGTATTLVVKNATGSGYTRQSYLAFDTSAVLGTISAATLSAYGYVSDSGGDTTQLTAYAVADITWTESTLTWDTKPALGAALSTATATTTKANLDFDVTAHVPATPTRPLSFALAEDTPGLAVILTSRENPTTPPTLHLDLTAPGASSHATQRSPRRRRRHPRGGRA</sequence>
<dbReference type="EMBL" id="FNVU01000029">
    <property type="protein sequence ID" value="SEG94059.1"/>
    <property type="molecule type" value="Genomic_DNA"/>
</dbReference>
<keyword evidence="10" id="KW-1185">Reference proteome</keyword>
<dbReference type="Pfam" id="PF02278">
    <property type="entry name" value="Lyase_8"/>
    <property type="match status" value="1"/>
</dbReference>
<dbReference type="Gene3D" id="2.70.98.10">
    <property type="match status" value="1"/>
</dbReference>
<dbReference type="InterPro" id="IPR004103">
    <property type="entry name" value="Lyase_8_C"/>
</dbReference>
<dbReference type="PANTHER" id="PTHR38481">
    <property type="entry name" value="HYALURONATE LYASE"/>
    <property type="match status" value="1"/>
</dbReference>
<dbReference type="OrthoDB" id="6636047at2"/>
<dbReference type="Proteomes" id="UP000236754">
    <property type="component" value="Unassembled WGS sequence"/>
</dbReference>
<dbReference type="GO" id="GO:0016829">
    <property type="term" value="F:lyase activity"/>
    <property type="evidence" value="ECO:0007669"/>
    <property type="project" value="UniProtKB-KW"/>
</dbReference>
<evidence type="ECO:0000259" key="6">
    <source>
        <dbReference type="Pfam" id="PF02278"/>
    </source>
</evidence>
<comment type="subcellular location">
    <subcellularLocation>
        <location evidence="1">Secreted</location>
    </subcellularLocation>
</comment>
<feature type="region of interest" description="Disordered" evidence="5">
    <location>
        <begin position="593"/>
        <end position="633"/>
    </location>
</feature>
<dbReference type="RefSeq" id="WP_103890691.1">
    <property type="nucleotide sequence ID" value="NZ_FNVU01000029.1"/>
</dbReference>
<evidence type="ECO:0000256" key="1">
    <source>
        <dbReference type="ARBA" id="ARBA00004613"/>
    </source>
</evidence>
<organism evidence="9 10">
    <name type="scientific">Actinacidiphila yanglinensis</name>
    <dbReference type="NCBI Taxonomy" id="310779"/>
    <lineage>
        <taxon>Bacteria</taxon>
        <taxon>Bacillati</taxon>
        <taxon>Actinomycetota</taxon>
        <taxon>Actinomycetes</taxon>
        <taxon>Kitasatosporales</taxon>
        <taxon>Streptomycetaceae</taxon>
        <taxon>Actinacidiphila</taxon>
    </lineage>
</organism>
<dbReference type="Pfam" id="PF24517">
    <property type="entry name" value="CBM96"/>
    <property type="match status" value="1"/>
</dbReference>
<evidence type="ECO:0000256" key="5">
    <source>
        <dbReference type="SAM" id="MobiDB-lite"/>
    </source>
</evidence>
<dbReference type="Gene3D" id="2.60.220.10">
    <property type="entry name" value="Polysaccharide lyase family 8-like, C-terminal"/>
    <property type="match status" value="1"/>
</dbReference>
<evidence type="ECO:0000256" key="4">
    <source>
        <dbReference type="ARBA" id="ARBA00023239"/>
    </source>
</evidence>